<name>A0A0S4JAI7_BODSA</name>
<keyword evidence="1" id="KW-1133">Transmembrane helix</keyword>
<dbReference type="Proteomes" id="UP000051952">
    <property type="component" value="Unassembled WGS sequence"/>
</dbReference>
<keyword evidence="1 2" id="KW-0812">Transmembrane</keyword>
<feature type="non-terminal residue" evidence="2">
    <location>
        <position position="1"/>
    </location>
</feature>
<feature type="transmembrane region" description="Helical" evidence="1">
    <location>
        <begin position="325"/>
        <end position="345"/>
    </location>
</feature>
<evidence type="ECO:0000256" key="1">
    <source>
        <dbReference type="SAM" id="Phobius"/>
    </source>
</evidence>
<accession>A0A0S4JAI7</accession>
<evidence type="ECO:0000313" key="3">
    <source>
        <dbReference type="Proteomes" id="UP000051952"/>
    </source>
</evidence>
<dbReference type="EMBL" id="CYKH01001408">
    <property type="protein sequence ID" value="CUG86952.1"/>
    <property type="molecule type" value="Genomic_DNA"/>
</dbReference>
<feature type="transmembrane region" description="Helical" evidence="1">
    <location>
        <begin position="299"/>
        <end position="318"/>
    </location>
</feature>
<feature type="transmembrane region" description="Helical" evidence="1">
    <location>
        <begin position="351"/>
        <end position="370"/>
    </location>
</feature>
<sequence length="571" mass="62297">WLDTGERITIDVPFEEIELCNRTDPVSLYVPPTLQLVGVDIEGPFVDTTGSIAVEVVVAAATVTAMLTGDPSSAASIQTLVVVAMAPCSQPTSKQTLSNLRALGPLPIGIDGYAGVVVGNLVITASVTLLQAVVVRGLLVSKRVKTALEACEVVRAPSMTIAAFFSFYQGTFYAASQLMARPGMDDGERGGGAVAFAFVFAAPFAVVWLCRTQLPRMCIAYEYQRSRLYYQLYAGPAAYVMLPQSRIEPAHLRRRFSTLVASYRKPHDLLPVLPVSIPFLVTLLALWNPESSDGCTVFFSLALVIHVAVCILVIMASPFRLRYDLPLVVLGFMVNGVLLVLSIVGLSNPRFMVSTVSFALLVLQVVLQVVKMMLRLWTTKLEELLQVPSQQLWSIGCGASSLRSSIHQFILEDEEELTGGTMVGLLTVGLLEEDNMDDENEMLKLDKEYWNDQEEEEMQDIPAAVEVEKTEEEVPIIMASPTEAELELLPVVGGCDVVQAPVGDSAEGAAISDLTQALETLERLDEEVRLRDELGLSNDATIITNNNPVSPVLQHMMMDADEDNDDEVRQV</sequence>
<gene>
    <name evidence="2" type="ORF">BSAL_07600</name>
</gene>
<feature type="transmembrane region" description="Helical" evidence="1">
    <location>
        <begin position="113"/>
        <end position="139"/>
    </location>
</feature>
<feature type="transmembrane region" description="Helical" evidence="1">
    <location>
        <begin position="192"/>
        <end position="210"/>
    </location>
</feature>
<feature type="transmembrane region" description="Helical" evidence="1">
    <location>
        <begin position="269"/>
        <end position="287"/>
    </location>
</feature>
<organism evidence="2 3">
    <name type="scientific">Bodo saltans</name>
    <name type="common">Flagellated protozoan</name>
    <dbReference type="NCBI Taxonomy" id="75058"/>
    <lineage>
        <taxon>Eukaryota</taxon>
        <taxon>Discoba</taxon>
        <taxon>Euglenozoa</taxon>
        <taxon>Kinetoplastea</taxon>
        <taxon>Metakinetoplastina</taxon>
        <taxon>Eubodonida</taxon>
        <taxon>Bodonidae</taxon>
        <taxon>Bodo</taxon>
    </lineage>
</organism>
<keyword evidence="3" id="KW-1185">Reference proteome</keyword>
<keyword evidence="1" id="KW-0472">Membrane</keyword>
<feature type="transmembrane region" description="Helical" evidence="1">
    <location>
        <begin position="160"/>
        <end position="180"/>
    </location>
</feature>
<evidence type="ECO:0000313" key="2">
    <source>
        <dbReference type="EMBL" id="CUG86952.1"/>
    </source>
</evidence>
<dbReference type="AlphaFoldDB" id="A0A0S4JAI7"/>
<proteinExistence type="predicted"/>
<reference evidence="3" key="1">
    <citation type="submission" date="2015-09" db="EMBL/GenBank/DDBJ databases">
        <authorList>
            <consortium name="Pathogen Informatics"/>
        </authorList>
    </citation>
    <scope>NUCLEOTIDE SEQUENCE [LARGE SCALE GENOMIC DNA]</scope>
    <source>
        <strain evidence="3">Lake Konstanz</strain>
    </source>
</reference>
<protein>
    <submittedName>
        <fullName evidence="2">Transmembrane protein, putative</fullName>
    </submittedName>
</protein>
<dbReference type="VEuPathDB" id="TriTrypDB:BSAL_07600"/>